<feature type="transmembrane region" description="Helical" evidence="6">
    <location>
        <begin position="75"/>
        <end position="96"/>
    </location>
</feature>
<dbReference type="GO" id="GO:0015171">
    <property type="term" value="F:amino acid transmembrane transporter activity"/>
    <property type="evidence" value="ECO:0007669"/>
    <property type="project" value="TreeGrafter"/>
</dbReference>
<evidence type="ECO:0000256" key="1">
    <source>
        <dbReference type="ARBA" id="ARBA00004651"/>
    </source>
</evidence>
<name>A0A1E3H1W1_9HYPH</name>
<dbReference type="Proteomes" id="UP000094622">
    <property type="component" value="Unassembled WGS sequence"/>
</dbReference>
<evidence type="ECO:0000313" key="8">
    <source>
        <dbReference type="Proteomes" id="UP000094622"/>
    </source>
</evidence>
<comment type="caution">
    <text evidence="7">The sequence shown here is derived from an EMBL/GenBank/DDBJ whole genome shotgun (WGS) entry which is preliminary data.</text>
</comment>
<evidence type="ECO:0000256" key="6">
    <source>
        <dbReference type="SAM" id="Phobius"/>
    </source>
</evidence>
<proteinExistence type="predicted"/>
<organism evidence="7 8">
    <name type="scientific">Methylobrevis pamukkalensis</name>
    <dbReference type="NCBI Taxonomy" id="1439726"/>
    <lineage>
        <taxon>Bacteria</taxon>
        <taxon>Pseudomonadati</taxon>
        <taxon>Pseudomonadota</taxon>
        <taxon>Alphaproteobacteria</taxon>
        <taxon>Hyphomicrobiales</taxon>
        <taxon>Pleomorphomonadaceae</taxon>
        <taxon>Methylobrevis</taxon>
    </lineage>
</organism>
<feature type="transmembrane region" description="Helical" evidence="6">
    <location>
        <begin position="154"/>
        <end position="176"/>
    </location>
</feature>
<dbReference type="GO" id="GO:0005886">
    <property type="term" value="C:plasma membrane"/>
    <property type="evidence" value="ECO:0007669"/>
    <property type="project" value="UniProtKB-SubCell"/>
</dbReference>
<evidence type="ECO:0000256" key="4">
    <source>
        <dbReference type="ARBA" id="ARBA00022989"/>
    </source>
</evidence>
<keyword evidence="4 6" id="KW-1133">Transmembrane helix</keyword>
<dbReference type="InterPro" id="IPR001123">
    <property type="entry name" value="LeuE-type"/>
</dbReference>
<dbReference type="PANTHER" id="PTHR30086">
    <property type="entry name" value="ARGININE EXPORTER PROTEIN ARGO"/>
    <property type="match status" value="1"/>
</dbReference>
<evidence type="ECO:0000313" key="7">
    <source>
        <dbReference type="EMBL" id="ODN70300.1"/>
    </source>
</evidence>
<comment type="subcellular location">
    <subcellularLocation>
        <location evidence="1">Cell membrane</location>
        <topology evidence="1">Multi-pass membrane protein</topology>
    </subcellularLocation>
</comment>
<dbReference type="EMBL" id="MCRJ01000055">
    <property type="protein sequence ID" value="ODN70300.1"/>
    <property type="molecule type" value="Genomic_DNA"/>
</dbReference>
<evidence type="ECO:0000256" key="3">
    <source>
        <dbReference type="ARBA" id="ARBA00022692"/>
    </source>
</evidence>
<dbReference type="Pfam" id="PF01810">
    <property type="entry name" value="LysE"/>
    <property type="match status" value="1"/>
</dbReference>
<feature type="transmembrane region" description="Helical" evidence="6">
    <location>
        <begin position="45"/>
        <end position="69"/>
    </location>
</feature>
<evidence type="ECO:0000256" key="5">
    <source>
        <dbReference type="ARBA" id="ARBA00023136"/>
    </source>
</evidence>
<keyword evidence="2" id="KW-1003">Cell membrane</keyword>
<keyword evidence="8" id="KW-1185">Reference proteome</keyword>
<feature type="transmembrane region" description="Helical" evidence="6">
    <location>
        <begin position="12"/>
        <end position="33"/>
    </location>
</feature>
<protein>
    <submittedName>
        <fullName evidence="7">Homoserine/homoserine lactone efflux protein</fullName>
    </submittedName>
</protein>
<accession>A0A1E3H1W1</accession>
<dbReference type="AlphaFoldDB" id="A0A1E3H1W1"/>
<gene>
    <name evidence="7" type="primary">rhtB_2</name>
    <name evidence="7" type="ORF">A6302_02392</name>
</gene>
<reference evidence="7 8" key="1">
    <citation type="submission" date="2016-07" db="EMBL/GenBank/DDBJ databases">
        <title>Draft Genome Sequence of Methylobrevis pamukkalensis PK2.</title>
        <authorList>
            <person name="Vasilenko O.V."/>
            <person name="Doronina N.V."/>
            <person name="Shmareva M.N."/>
            <person name="Tarlachkov S.V."/>
            <person name="Mustakhimov I."/>
            <person name="Trotsenko Y.A."/>
        </authorList>
    </citation>
    <scope>NUCLEOTIDE SEQUENCE [LARGE SCALE GENOMIC DNA]</scope>
    <source>
        <strain evidence="7 8">PK2</strain>
    </source>
</reference>
<evidence type="ECO:0000256" key="2">
    <source>
        <dbReference type="ARBA" id="ARBA00022475"/>
    </source>
</evidence>
<sequence length="199" mass="20904">MPAYLPDLSVILGFTLAAAFLTLTPGPDMTFFLGRTVAAGRAAGFAAFAGASAGLVVHATLAALGISALLAASPAAFTVLKVAGCLYLLWLALDAIRNGSAFSLDPTVKRSDPLRRVFLKAVAINLLNPKVIIFFVTFLPQFVGPHEPNATAKLLFLGFWFLVVTVPLTVPLILAADRIAGFLKASPRALRAFDFGFAG</sequence>
<keyword evidence="5 6" id="KW-0472">Membrane</keyword>
<dbReference type="PANTHER" id="PTHR30086:SF20">
    <property type="entry name" value="ARGININE EXPORTER PROTEIN ARGO-RELATED"/>
    <property type="match status" value="1"/>
</dbReference>
<dbReference type="RefSeq" id="WP_342586257.1">
    <property type="nucleotide sequence ID" value="NZ_MCRJ01000055.1"/>
</dbReference>
<dbReference type="PIRSF" id="PIRSF006324">
    <property type="entry name" value="LeuE"/>
    <property type="match status" value="1"/>
</dbReference>
<feature type="transmembrane region" description="Helical" evidence="6">
    <location>
        <begin position="117"/>
        <end position="142"/>
    </location>
</feature>
<keyword evidence="3 6" id="KW-0812">Transmembrane</keyword>